<proteinExistence type="predicted"/>
<accession>A0A0K1E6M6</accession>
<feature type="compositionally biased region" description="Polar residues" evidence="1">
    <location>
        <begin position="221"/>
        <end position="234"/>
    </location>
</feature>
<organism evidence="2 3">
    <name type="scientific">Chondromyces crocatus</name>
    <dbReference type="NCBI Taxonomy" id="52"/>
    <lineage>
        <taxon>Bacteria</taxon>
        <taxon>Pseudomonadati</taxon>
        <taxon>Myxococcota</taxon>
        <taxon>Polyangia</taxon>
        <taxon>Polyangiales</taxon>
        <taxon>Polyangiaceae</taxon>
        <taxon>Chondromyces</taxon>
    </lineage>
</organism>
<dbReference type="Proteomes" id="UP000067626">
    <property type="component" value="Chromosome"/>
</dbReference>
<dbReference type="AlphaFoldDB" id="A0A0K1E6M6"/>
<dbReference type="OrthoDB" id="5516886at2"/>
<gene>
    <name evidence="2" type="ORF">CMC5_003270</name>
</gene>
<evidence type="ECO:0000313" key="2">
    <source>
        <dbReference type="EMBL" id="AKT36213.1"/>
    </source>
</evidence>
<dbReference type="KEGG" id="ccro:CMC5_003270"/>
<evidence type="ECO:0000256" key="1">
    <source>
        <dbReference type="SAM" id="MobiDB-lite"/>
    </source>
</evidence>
<dbReference type="EMBL" id="CP012159">
    <property type="protein sequence ID" value="AKT36213.1"/>
    <property type="molecule type" value="Genomic_DNA"/>
</dbReference>
<sequence>MGRTIRKDASTDAIVADARTARIHATARGGAWQTLAEQRLAAGLAHHDEVDAEFVAARALTAPLVATRDAARDRAHTLIGRIANEVWNAVGRPRHDSALALIFPGGIGYYVDGDMASQANRMQILSKLLISGLHPQLPAAQAQAASVAIAASAQELGAAVEAAAGGVLQIELLQRVRLAIVRNLGIELSHLKRLYKAAGFTEADIHDVIPHRPRKPRAQKPTPQAPVSPTSPASSGPDPDEVAPSSCSTI</sequence>
<reference evidence="2 3" key="1">
    <citation type="submission" date="2015-07" db="EMBL/GenBank/DDBJ databases">
        <title>Genome analysis of myxobacterium Chondromyces crocatus Cm c5 reveals a high potential for natural compound synthesis and the genetic basis for the loss of fruiting body formation.</title>
        <authorList>
            <person name="Zaburannyi N."/>
            <person name="Bunk B."/>
            <person name="Maier J."/>
            <person name="Overmann J."/>
            <person name="Mueller R."/>
        </authorList>
    </citation>
    <scope>NUCLEOTIDE SEQUENCE [LARGE SCALE GENOMIC DNA]</scope>
    <source>
        <strain evidence="2 3">Cm c5</strain>
    </source>
</reference>
<feature type="region of interest" description="Disordered" evidence="1">
    <location>
        <begin position="206"/>
        <end position="250"/>
    </location>
</feature>
<keyword evidence="3" id="KW-1185">Reference proteome</keyword>
<name>A0A0K1E6M6_CHOCO</name>
<dbReference type="RefSeq" id="WP_050428768.1">
    <property type="nucleotide sequence ID" value="NZ_CP012159.1"/>
</dbReference>
<protein>
    <submittedName>
        <fullName evidence="2">Uncharacterized protein</fullName>
    </submittedName>
</protein>
<evidence type="ECO:0000313" key="3">
    <source>
        <dbReference type="Proteomes" id="UP000067626"/>
    </source>
</evidence>